<organism evidence="1 2">
    <name type="scientific">Meishania litoralis</name>
    <dbReference type="NCBI Taxonomy" id="3434685"/>
    <lineage>
        <taxon>Bacteria</taxon>
        <taxon>Pseudomonadati</taxon>
        <taxon>Bacteroidota</taxon>
        <taxon>Flavobacteriia</taxon>
        <taxon>Flavobacteriales</taxon>
        <taxon>Flavobacteriaceae</taxon>
        <taxon>Meishania</taxon>
    </lineage>
</organism>
<proteinExistence type="predicted"/>
<dbReference type="EMBL" id="JBHFPV010000002">
    <property type="protein sequence ID" value="MFH6604044.1"/>
    <property type="molecule type" value="Genomic_DNA"/>
</dbReference>
<gene>
    <name evidence="1" type="ORF">ACEZ3G_11190</name>
</gene>
<protein>
    <submittedName>
        <fullName evidence="1">Lrp/AsnC family transcriptional regulator</fullName>
    </submittedName>
</protein>
<name>A0ACC7LL91_9FLAO</name>
<comment type="caution">
    <text evidence="1">The sequence shown here is derived from an EMBL/GenBank/DDBJ whole genome shotgun (WGS) entry which is preliminary data.</text>
</comment>
<sequence length="153" mass="17594">MIRLDEIDKQLLRMLQADSKKTTKEYANVLGLSVTAIYERIKRLERTGVITGYAALVDKQKVGKAFVVLCHVKLIQHSKEFLTQFEREVLKLEEVVECYHISGDYDYMLKIYVGDMQEYRSFMVSKLTVIKHIGSTQSSFIIGEVKHTTAISL</sequence>
<accession>A0ACC7LL91</accession>
<evidence type="ECO:0000313" key="1">
    <source>
        <dbReference type="EMBL" id="MFH6604044.1"/>
    </source>
</evidence>
<keyword evidence="2" id="KW-1185">Reference proteome</keyword>
<evidence type="ECO:0000313" key="2">
    <source>
        <dbReference type="Proteomes" id="UP001595191"/>
    </source>
</evidence>
<reference evidence="1" key="1">
    <citation type="submission" date="2024-09" db="EMBL/GenBank/DDBJ databases">
        <authorList>
            <person name="Liu J."/>
        </authorList>
    </citation>
    <scope>NUCLEOTIDE SEQUENCE</scope>
    <source>
        <strain evidence="1">NBU2967</strain>
    </source>
</reference>
<dbReference type="Proteomes" id="UP001595191">
    <property type="component" value="Unassembled WGS sequence"/>
</dbReference>